<keyword evidence="4" id="KW-0539">Nucleus</keyword>
<feature type="domain" description="GINS subunit" evidence="5">
    <location>
        <begin position="71"/>
        <end position="174"/>
    </location>
</feature>
<dbReference type="Pfam" id="PF05916">
    <property type="entry name" value="Sld5"/>
    <property type="match status" value="1"/>
</dbReference>
<dbReference type="GO" id="GO:0006260">
    <property type="term" value="P:DNA replication"/>
    <property type="evidence" value="ECO:0007669"/>
    <property type="project" value="UniProtKB-KW"/>
</dbReference>
<organism evidence="7 8">
    <name type="scientific">Paramecium primaurelia</name>
    <dbReference type="NCBI Taxonomy" id="5886"/>
    <lineage>
        <taxon>Eukaryota</taxon>
        <taxon>Sar</taxon>
        <taxon>Alveolata</taxon>
        <taxon>Ciliophora</taxon>
        <taxon>Intramacronucleata</taxon>
        <taxon>Oligohymenophorea</taxon>
        <taxon>Peniculida</taxon>
        <taxon>Parameciidae</taxon>
        <taxon>Paramecium</taxon>
    </lineage>
</organism>
<dbReference type="GO" id="GO:0000811">
    <property type="term" value="C:GINS complex"/>
    <property type="evidence" value="ECO:0007669"/>
    <property type="project" value="TreeGrafter"/>
</dbReference>
<evidence type="ECO:0000256" key="3">
    <source>
        <dbReference type="ARBA" id="ARBA00022705"/>
    </source>
</evidence>
<comment type="caution">
    <text evidence="7">The sequence shown here is derived from an EMBL/GenBank/DDBJ whole genome shotgun (WGS) entry which is preliminary data.</text>
</comment>
<dbReference type="EMBL" id="CAJJDM010000023">
    <property type="protein sequence ID" value="CAD8057186.1"/>
    <property type="molecule type" value="Genomic_DNA"/>
</dbReference>
<evidence type="ECO:0000259" key="6">
    <source>
        <dbReference type="Pfam" id="PF25005"/>
    </source>
</evidence>
<proteinExistence type="inferred from homology"/>
<dbReference type="AlphaFoldDB" id="A0A8S1KWZ0"/>
<comment type="subcellular location">
    <subcellularLocation>
        <location evidence="1">Nucleus</location>
    </subcellularLocation>
</comment>
<reference evidence="7" key="1">
    <citation type="submission" date="2021-01" db="EMBL/GenBank/DDBJ databases">
        <authorList>
            <consortium name="Genoscope - CEA"/>
            <person name="William W."/>
        </authorList>
    </citation>
    <scope>NUCLEOTIDE SEQUENCE</scope>
</reference>
<evidence type="ECO:0000313" key="8">
    <source>
        <dbReference type="Proteomes" id="UP000688137"/>
    </source>
</evidence>
<dbReference type="InterPro" id="IPR056784">
    <property type="entry name" value="PSF2_N"/>
</dbReference>
<dbReference type="PANTHER" id="PTHR12772:SF0">
    <property type="entry name" value="DNA REPLICATION COMPLEX GINS PROTEIN PSF2"/>
    <property type="match status" value="1"/>
</dbReference>
<gene>
    <name evidence="7" type="ORF">PPRIM_AZ9-3.1.T0250314</name>
</gene>
<keyword evidence="8" id="KW-1185">Reference proteome</keyword>
<dbReference type="CDD" id="cd11712">
    <property type="entry name" value="GINS_A_psf2"/>
    <property type="match status" value="1"/>
</dbReference>
<dbReference type="PANTHER" id="PTHR12772">
    <property type="entry name" value="DNA REPLICATION COMPLEX GINS PROTEIN PSF2"/>
    <property type="match status" value="1"/>
</dbReference>
<evidence type="ECO:0000256" key="2">
    <source>
        <dbReference type="ARBA" id="ARBA00010565"/>
    </source>
</evidence>
<dbReference type="Pfam" id="PF25005">
    <property type="entry name" value="PSF2_N"/>
    <property type="match status" value="1"/>
</dbReference>
<name>A0A8S1KWZ0_PARPR</name>
<evidence type="ECO:0000256" key="1">
    <source>
        <dbReference type="ARBA" id="ARBA00004123"/>
    </source>
</evidence>
<evidence type="ECO:0008006" key="9">
    <source>
        <dbReference type="Google" id="ProtNLM"/>
    </source>
</evidence>
<evidence type="ECO:0000259" key="5">
    <source>
        <dbReference type="Pfam" id="PF05916"/>
    </source>
</evidence>
<dbReference type="FunFam" id="3.40.5.50:FF:000001">
    <property type="entry name" value="DNA replication complex GINS protein PSF2"/>
    <property type="match status" value="1"/>
</dbReference>
<evidence type="ECO:0000313" key="7">
    <source>
        <dbReference type="EMBL" id="CAD8057186.1"/>
    </source>
</evidence>
<dbReference type="GO" id="GO:0000727">
    <property type="term" value="P:double-strand break repair via break-induced replication"/>
    <property type="evidence" value="ECO:0007669"/>
    <property type="project" value="TreeGrafter"/>
</dbReference>
<accession>A0A8S1KWZ0</accession>
<keyword evidence="3" id="KW-0235">DNA replication</keyword>
<dbReference type="Proteomes" id="UP000688137">
    <property type="component" value="Unassembled WGS sequence"/>
</dbReference>
<dbReference type="InterPro" id="IPR021151">
    <property type="entry name" value="GINS_A"/>
</dbReference>
<protein>
    <recommendedName>
        <fullName evidence="9">DNA replication complex GINS protein PSF2</fullName>
    </recommendedName>
</protein>
<comment type="similarity">
    <text evidence="2">Belongs to the GINS2/PSF2 family.</text>
</comment>
<evidence type="ECO:0000256" key="4">
    <source>
        <dbReference type="ARBA" id="ARBA00023242"/>
    </source>
</evidence>
<dbReference type="InterPro" id="IPR007257">
    <property type="entry name" value="GINS_Psf2"/>
</dbReference>
<dbReference type="CDD" id="cd21694">
    <property type="entry name" value="GINS_B_Psf2"/>
    <property type="match status" value="1"/>
</dbReference>
<dbReference type="OMA" id="GPYYMEL"/>
<feature type="domain" description="DNA replication complex GINS protein PSF2 N-terminal" evidence="6">
    <location>
        <begin position="12"/>
        <end position="67"/>
    </location>
</feature>
<sequence>MQQGYINAEMSDFIIQHSTFINIQPNFDLEKLQFISGYFGPFKINQIVEVPLWVAIELKKKNKCRVIPPEWLSIEKLQQKLDEETINELELAKMEQYYFEISSILFSYCRDDIKDDDKIKLLLEDIKTRRESKIQKKIEEFILRGSDALKINNLNQHERNKIYSNFYGDLKKLRQLKLLSES</sequence>